<keyword evidence="4 8" id="KW-0831">Ubiquinone biosynthesis</keyword>
<keyword evidence="5" id="KW-0809">Transit peptide</keyword>
<name>A0ABR3JH25_9AGAR</name>
<gene>
    <name evidence="10" type="ORF">HGRIS_003967</name>
</gene>
<dbReference type="Pfam" id="PF08511">
    <property type="entry name" value="COQ9"/>
    <property type="match status" value="1"/>
</dbReference>
<evidence type="ECO:0000256" key="1">
    <source>
        <dbReference type="ARBA" id="ARBA00004173"/>
    </source>
</evidence>
<evidence type="ECO:0000256" key="8">
    <source>
        <dbReference type="RuleBase" id="RU366063"/>
    </source>
</evidence>
<evidence type="ECO:0000256" key="7">
    <source>
        <dbReference type="ARBA" id="ARBA00023128"/>
    </source>
</evidence>
<sequence>MMSTSTQLLRLALPLVKIHGFTRVALAESVLSLPTSNSSAKHSSPLSETAVSALFGHGDDARRTLIEAWLAEGLSHMRSAAASGTGTGATSQPQPSLRTLLQERLNYNEPVIHHIPEAFALLLSPSSGVPLLDPTRALKHAASVADEACHLCGDASLQLSWYTRRASVAVAYSLAELHQLTSPATAPAFLDTLLDQSSQIGEAVEETSLYANYVVKSWGGLLRSLGAF</sequence>
<evidence type="ECO:0000256" key="6">
    <source>
        <dbReference type="ARBA" id="ARBA00023121"/>
    </source>
</evidence>
<evidence type="ECO:0000313" key="11">
    <source>
        <dbReference type="Proteomes" id="UP001556367"/>
    </source>
</evidence>
<comment type="pathway">
    <text evidence="2 8">Cofactor biosynthesis; ubiquinone biosynthesis.</text>
</comment>
<evidence type="ECO:0000256" key="3">
    <source>
        <dbReference type="ARBA" id="ARBA00010766"/>
    </source>
</evidence>
<reference evidence="11" key="1">
    <citation type="submission" date="2024-06" db="EMBL/GenBank/DDBJ databases">
        <title>Multi-omics analyses provide insights into the biosynthesis of the anticancer antibiotic pleurotin in Hohenbuehelia grisea.</title>
        <authorList>
            <person name="Weaver J.A."/>
            <person name="Alberti F."/>
        </authorList>
    </citation>
    <scope>NUCLEOTIDE SEQUENCE [LARGE SCALE GENOMIC DNA]</scope>
    <source>
        <strain evidence="11">T-177</strain>
    </source>
</reference>
<proteinExistence type="inferred from homology"/>
<protein>
    <recommendedName>
        <fullName evidence="8">Ubiquinone biosynthesis protein</fullName>
    </recommendedName>
</protein>
<comment type="function">
    <text evidence="8">Membrane-associated protein that warps the membrane surface to access and bind aromatic isoprenes with high specificity, including ubiquinone (CoQ) isoprene intermediates and presents them directly to Coq7, therefore facilitating the Coq7-mediated hydroxylase step. Participates in the biosynthesis of coenzyme Q, also named ubiquinone, an essential lipid-soluble electron transporter for aerobic cellular respiration.</text>
</comment>
<comment type="caution">
    <text evidence="10">The sequence shown here is derived from an EMBL/GenBank/DDBJ whole genome shotgun (WGS) entry which is preliminary data.</text>
</comment>
<keyword evidence="7 8" id="KW-0496">Mitochondrion</keyword>
<keyword evidence="11" id="KW-1185">Reference proteome</keyword>
<comment type="similarity">
    <text evidence="3 8">Belongs to the COQ9 family.</text>
</comment>
<keyword evidence="6 8" id="KW-0446">Lipid-binding</keyword>
<dbReference type="Proteomes" id="UP001556367">
    <property type="component" value="Unassembled WGS sequence"/>
</dbReference>
<dbReference type="EMBL" id="JASNQZ010000007">
    <property type="protein sequence ID" value="KAL0955049.1"/>
    <property type="molecule type" value="Genomic_DNA"/>
</dbReference>
<dbReference type="PANTHER" id="PTHR21427:SF19">
    <property type="entry name" value="UBIQUINONE BIOSYNTHESIS PROTEIN COQ9, MITOCHONDRIAL"/>
    <property type="match status" value="1"/>
</dbReference>
<dbReference type="InterPro" id="IPR013718">
    <property type="entry name" value="COQ9_C"/>
</dbReference>
<accession>A0ABR3JH25</accession>
<evidence type="ECO:0000256" key="4">
    <source>
        <dbReference type="ARBA" id="ARBA00022688"/>
    </source>
</evidence>
<organism evidence="10 11">
    <name type="scientific">Hohenbuehelia grisea</name>
    <dbReference type="NCBI Taxonomy" id="104357"/>
    <lineage>
        <taxon>Eukaryota</taxon>
        <taxon>Fungi</taxon>
        <taxon>Dikarya</taxon>
        <taxon>Basidiomycota</taxon>
        <taxon>Agaricomycotina</taxon>
        <taxon>Agaricomycetes</taxon>
        <taxon>Agaricomycetidae</taxon>
        <taxon>Agaricales</taxon>
        <taxon>Pleurotineae</taxon>
        <taxon>Pleurotaceae</taxon>
        <taxon>Hohenbuehelia</taxon>
    </lineage>
</organism>
<comment type="subcellular location">
    <subcellularLocation>
        <location evidence="1 8">Mitochondrion</location>
    </subcellularLocation>
</comment>
<evidence type="ECO:0000256" key="5">
    <source>
        <dbReference type="ARBA" id="ARBA00022946"/>
    </source>
</evidence>
<feature type="domain" description="COQ9 C-terminal" evidence="9">
    <location>
        <begin position="136"/>
        <end position="197"/>
    </location>
</feature>
<dbReference type="PANTHER" id="PTHR21427">
    <property type="entry name" value="UBIQUINONE BIOSYNTHESIS PROTEIN COQ9, MITOCHONDRIAL"/>
    <property type="match status" value="1"/>
</dbReference>
<evidence type="ECO:0000259" key="9">
    <source>
        <dbReference type="Pfam" id="PF08511"/>
    </source>
</evidence>
<dbReference type="InterPro" id="IPR012762">
    <property type="entry name" value="Ubiq_biosynth_COQ9"/>
</dbReference>
<evidence type="ECO:0000313" key="10">
    <source>
        <dbReference type="EMBL" id="KAL0955049.1"/>
    </source>
</evidence>
<evidence type="ECO:0000256" key="2">
    <source>
        <dbReference type="ARBA" id="ARBA00004749"/>
    </source>
</evidence>